<comment type="function">
    <text evidence="5">Bidirectionally degrades single-stranded DNA into large acid-insoluble oligonucleotides, which are then degraded further into small acid-soluble oligonucleotides.</text>
</comment>
<dbReference type="GO" id="GO:0003676">
    <property type="term" value="F:nucleic acid binding"/>
    <property type="evidence" value="ECO:0007669"/>
    <property type="project" value="InterPro"/>
</dbReference>
<dbReference type="Pfam" id="PF02601">
    <property type="entry name" value="Exonuc_VII_L"/>
    <property type="match status" value="1"/>
</dbReference>
<evidence type="ECO:0000313" key="9">
    <source>
        <dbReference type="EMBL" id="OGK31608.1"/>
    </source>
</evidence>
<dbReference type="Pfam" id="PF13742">
    <property type="entry name" value="tRNA_anti_2"/>
    <property type="match status" value="1"/>
</dbReference>
<dbReference type="CDD" id="cd04489">
    <property type="entry name" value="ExoVII_LU_OBF"/>
    <property type="match status" value="1"/>
</dbReference>
<evidence type="ECO:0000259" key="8">
    <source>
        <dbReference type="Pfam" id="PF13742"/>
    </source>
</evidence>
<dbReference type="InterPro" id="IPR025824">
    <property type="entry name" value="OB-fold_nuc-bd_dom"/>
</dbReference>
<dbReference type="NCBIfam" id="TIGR00237">
    <property type="entry name" value="xseA"/>
    <property type="match status" value="1"/>
</dbReference>
<name>A0A1F7HK53_9BACT</name>
<feature type="domain" description="Exonuclease VII large subunit C-terminal" evidence="7">
    <location>
        <begin position="121"/>
        <end position="312"/>
    </location>
</feature>
<feature type="domain" description="OB-fold nucleic acid binding" evidence="8">
    <location>
        <begin position="6"/>
        <end position="96"/>
    </location>
</feature>
<dbReference type="GO" id="GO:0009318">
    <property type="term" value="C:exodeoxyribonuclease VII complex"/>
    <property type="evidence" value="ECO:0007669"/>
    <property type="project" value="UniProtKB-UniRule"/>
</dbReference>
<dbReference type="EC" id="3.1.11.6" evidence="5"/>
<accession>A0A1F7HK53</accession>
<comment type="catalytic activity">
    <reaction evidence="5 6">
        <text>Exonucleolytic cleavage in either 5'- to 3'- or 3'- to 5'-direction to yield nucleoside 5'-phosphates.</text>
        <dbReference type="EC" id="3.1.11.6"/>
    </reaction>
</comment>
<evidence type="ECO:0000256" key="3">
    <source>
        <dbReference type="ARBA" id="ARBA00022801"/>
    </source>
</evidence>
<dbReference type="Proteomes" id="UP000178098">
    <property type="component" value="Unassembled WGS sequence"/>
</dbReference>
<protein>
    <recommendedName>
        <fullName evidence="5">Exodeoxyribonuclease 7 large subunit</fullName>
        <ecNumber evidence="5">3.1.11.6</ecNumber>
    </recommendedName>
    <alternativeName>
        <fullName evidence="5">Exodeoxyribonuclease VII large subunit</fullName>
        <shortName evidence="5">Exonuclease VII large subunit</shortName>
    </alternativeName>
</protein>
<comment type="caution">
    <text evidence="9">The sequence shown here is derived from an EMBL/GenBank/DDBJ whole genome shotgun (WGS) entry which is preliminary data.</text>
</comment>
<sequence length="393" mass="44029">MQNPIFSVSEFNEMLNFHLAQLGEVVVEGEISRIDVSRGQWLFITIKDEYAAVDVFGVAFQLSGWRALEEGMKVHVYGVASIHQRSGKFSIRAERIVPAGEGAMKIAFERLRSQLEKEGIFDISRKRETPRFPQHIGLVTAKGSQAYNDFIKVLKHRMGGMHIYFSAVSVQGVDAVDAICAALVELNKRDLDVIIVCRGGGSMEDLAAFNDEKVVRAIFASRAPVMTGVGHEGDVTLADMVADVRASTPSNAAELLVQERAALIQEVDSYCEQLYRTICQQIIKKSHHVEYAQTILAHKLQQTIIHMHQTIELFLKISNSMYRQKIREKMGNIEQLERLLTSFDPAHVLKRGFTITRNELGQLVRSISPAGSQLQTIVTDGTIYSHVHHTKKN</sequence>
<evidence type="ECO:0000259" key="7">
    <source>
        <dbReference type="Pfam" id="PF02601"/>
    </source>
</evidence>
<comment type="subunit">
    <text evidence="5">Heterooligomer composed of large and small subunits.</text>
</comment>
<dbReference type="PANTHER" id="PTHR30008:SF0">
    <property type="entry name" value="EXODEOXYRIBONUCLEASE 7 LARGE SUBUNIT"/>
    <property type="match status" value="1"/>
</dbReference>
<proteinExistence type="inferred from homology"/>
<keyword evidence="2 5" id="KW-0540">Nuclease</keyword>
<dbReference type="GO" id="GO:0008855">
    <property type="term" value="F:exodeoxyribonuclease VII activity"/>
    <property type="evidence" value="ECO:0007669"/>
    <property type="project" value="UniProtKB-UniRule"/>
</dbReference>
<comment type="similarity">
    <text evidence="5 6">Belongs to the XseA family.</text>
</comment>
<keyword evidence="3 5" id="KW-0378">Hydrolase</keyword>
<evidence type="ECO:0000256" key="4">
    <source>
        <dbReference type="ARBA" id="ARBA00022839"/>
    </source>
</evidence>
<evidence type="ECO:0000256" key="5">
    <source>
        <dbReference type="HAMAP-Rule" id="MF_00378"/>
    </source>
</evidence>
<evidence type="ECO:0000256" key="1">
    <source>
        <dbReference type="ARBA" id="ARBA00022490"/>
    </source>
</evidence>
<reference evidence="9 10" key="1">
    <citation type="journal article" date="2016" name="Nat. Commun.">
        <title>Thousands of microbial genomes shed light on interconnected biogeochemical processes in an aquifer system.</title>
        <authorList>
            <person name="Anantharaman K."/>
            <person name="Brown C.T."/>
            <person name="Hug L.A."/>
            <person name="Sharon I."/>
            <person name="Castelle C.J."/>
            <person name="Probst A.J."/>
            <person name="Thomas B.C."/>
            <person name="Singh A."/>
            <person name="Wilkins M.J."/>
            <person name="Karaoz U."/>
            <person name="Brodie E.L."/>
            <person name="Williams K.H."/>
            <person name="Hubbard S.S."/>
            <person name="Banfield J.F."/>
        </authorList>
    </citation>
    <scope>NUCLEOTIDE SEQUENCE [LARGE SCALE GENOMIC DNA]</scope>
</reference>
<dbReference type="InterPro" id="IPR020579">
    <property type="entry name" value="Exonuc_VII_lsu_C"/>
</dbReference>
<gene>
    <name evidence="5" type="primary">xseA</name>
    <name evidence="9" type="ORF">A3D08_03410</name>
</gene>
<evidence type="ECO:0000256" key="6">
    <source>
        <dbReference type="RuleBase" id="RU004355"/>
    </source>
</evidence>
<comment type="subcellular location">
    <subcellularLocation>
        <location evidence="5 6">Cytoplasm</location>
    </subcellularLocation>
</comment>
<dbReference type="GO" id="GO:0005737">
    <property type="term" value="C:cytoplasm"/>
    <property type="evidence" value="ECO:0007669"/>
    <property type="project" value="UniProtKB-SubCell"/>
</dbReference>
<organism evidence="9 10">
    <name type="scientific">Candidatus Roizmanbacteria bacterium RIFCSPHIGHO2_02_FULL_43_11</name>
    <dbReference type="NCBI Taxonomy" id="1802043"/>
    <lineage>
        <taxon>Bacteria</taxon>
        <taxon>Candidatus Roizmaniibacteriota</taxon>
    </lineage>
</organism>
<dbReference type="InterPro" id="IPR003753">
    <property type="entry name" value="Exonuc_VII_L"/>
</dbReference>
<evidence type="ECO:0000313" key="10">
    <source>
        <dbReference type="Proteomes" id="UP000178098"/>
    </source>
</evidence>
<dbReference type="GO" id="GO:0006308">
    <property type="term" value="P:DNA catabolic process"/>
    <property type="evidence" value="ECO:0007669"/>
    <property type="project" value="UniProtKB-UniRule"/>
</dbReference>
<keyword evidence="4 5" id="KW-0269">Exonuclease</keyword>
<dbReference type="AlphaFoldDB" id="A0A1F7HK53"/>
<dbReference type="PANTHER" id="PTHR30008">
    <property type="entry name" value="EXODEOXYRIBONUCLEASE 7 LARGE SUBUNIT"/>
    <property type="match status" value="1"/>
</dbReference>
<dbReference type="HAMAP" id="MF_00378">
    <property type="entry name" value="Exonuc_7_L"/>
    <property type="match status" value="1"/>
</dbReference>
<keyword evidence="1 5" id="KW-0963">Cytoplasm</keyword>
<evidence type="ECO:0000256" key="2">
    <source>
        <dbReference type="ARBA" id="ARBA00022722"/>
    </source>
</evidence>
<dbReference type="EMBL" id="MFZT01000013">
    <property type="protein sequence ID" value="OGK31608.1"/>
    <property type="molecule type" value="Genomic_DNA"/>
</dbReference>